<evidence type="ECO:0000313" key="18">
    <source>
        <dbReference type="Proteomes" id="UP000004069"/>
    </source>
</evidence>
<dbReference type="GO" id="GO:0140096">
    <property type="term" value="F:catalytic activity, acting on a protein"/>
    <property type="evidence" value="ECO:0007669"/>
    <property type="project" value="UniProtKB-ARBA"/>
</dbReference>
<dbReference type="InterPro" id="IPR002314">
    <property type="entry name" value="aa-tRNA-synt_IIb"/>
</dbReference>
<evidence type="ECO:0000256" key="14">
    <source>
        <dbReference type="PIRSR" id="PIRSR001529-2"/>
    </source>
</evidence>
<keyword evidence="5 12" id="KW-0436">Ligase</keyword>
<dbReference type="PANTHER" id="PTHR43697:SF1">
    <property type="entry name" value="SERINE--TRNA LIGASE"/>
    <property type="match status" value="1"/>
</dbReference>
<dbReference type="InterPro" id="IPR042103">
    <property type="entry name" value="SerRS_1_N_sf"/>
</dbReference>
<dbReference type="Proteomes" id="UP000004069">
    <property type="component" value="Unassembled WGS sequence"/>
</dbReference>
<comment type="function">
    <text evidence="12">Catalyzes the attachment of serine to tRNA(Ser). Is also able to aminoacylate tRNA(Sec) with serine, to form the misacylated tRNA L-seryl-tRNA(Sec), which will be further converted into selenocysteinyl-tRNA(Sec).</text>
</comment>
<feature type="region of interest" description="Disordered" evidence="15">
    <location>
        <begin position="74"/>
        <end position="98"/>
    </location>
</feature>
<evidence type="ECO:0000256" key="3">
    <source>
        <dbReference type="ARBA" id="ARBA00010728"/>
    </source>
</evidence>
<dbReference type="EC" id="6.1.1.11" evidence="12"/>
<evidence type="ECO:0000256" key="11">
    <source>
        <dbReference type="ARBA" id="ARBA00048823"/>
    </source>
</evidence>
<evidence type="ECO:0000256" key="8">
    <source>
        <dbReference type="ARBA" id="ARBA00022917"/>
    </source>
</evidence>
<dbReference type="PRINTS" id="PR00981">
    <property type="entry name" value="TRNASYNTHSER"/>
</dbReference>
<evidence type="ECO:0000256" key="4">
    <source>
        <dbReference type="ARBA" id="ARBA00022490"/>
    </source>
</evidence>
<keyword evidence="8 12" id="KW-0648">Protein biosynthesis</keyword>
<comment type="catalytic activity">
    <reaction evidence="10 12">
        <text>tRNA(Sec) + L-serine + ATP = L-seryl-tRNA(Sec) + AMP + diphosphate + H(+)</text>
        <dbReference type="Rhea" id="RHEA:42580"/>
        <dbReference type="Rhea" id="RHEA-COMP:9742"/>
        <dbReference type="Rhea" id="RHEA-COMP:10128"/>
        <dbReference type="ChEBI" id="CHEBI:15378"/>
        <dbReference type="ChEBI" id="CHEBI:30616"/>
        <dbReference type="ChEBI" id="CHEBI:33019"/>
        <dbReference type="ChEBI" id="CHEBI:33384"/>
        <dbReference type="ChEBI" id="CHEBI:78442"/>
        <dbReference type="ChEBI" id="CHEBI:78533"/>
        <dbReference type="ChEBI" id="CHEBI:456215"/>
        <dbReference type="EC" id="6.1.1.11"/>
    </reaction>
</comment>
<dbReference type="HAMAP" id="MF_00176">
    <property type="entry name" value="Ser_tRNA_synth_type1"/>
    <property type="match status" value="1"/>
</dbReference>
<evidence type="ECO:0000256" key="6">
    <source>
        <dbReference type="ARBA" id="ARBA00022741"/>
    </source>
</evidence>
<comment type="similarity">
    <text evidence="3 12">Belongs to the class-II aminoacyl-tRNA synthetase family. Type-1 seryl-tRNA synthetase subfamily.</text>
</comment>
<dbReference type="InterPro" id="IPR006195">
    <property type="entry name" value="aa-tRNA-synth_II"/>
</dbReference>
<keyword evidence="6 12" id="KW-0547">Nucleotide-binding</keyword>
<dbReference type="GO" id="GO:0005737">
    <property type="term" value="C:cytoplasm"/>
    <property type="evidence" value="ECO:0007669"/>
    <property type="project" value="UniProtKB-SubCell"/>
</dbReference>
<dbReference type="NCBIfam" id="TIGR00414">
    <property type="entry name" value="serS"/>
    <property type="match status" value="1"/>
</dbReference>
<dbReference type="eggNOG" id="COG0172">
    <property type="taxonomic scope" value="Bacteria"/>
</dbReference>
<dbReference type="Pfam" id="PF02403">
    <property type="entry name" value="Seryl_tRNA_N"/>
    <property type="match status" value="1"/>
</dbReference>
<comment type="subunit">
    <text evidence="12">Homodimer. The tRNA molecule binds across the dimer.</text>
</comment>
<dbReference type="UniPathway" id="UPA00906">
    <property type="reaction ID" value="UER00895"/>
</dbReference>
<dbReference type="GO" id="GO:0004828">
    <property type="term" value="F:serine-tRNA ligase activity"/>
    <property type="evidence" value="ECO:0007669"/>
    <property type="project" value="UniProtKB-UniRule"/>
</dbReference>
<dbReference type="InterPro" id="IPR033729">
    <property type="entry name" value="SerRS_core"/>
</dbReference>
<dbReference type="CDD" id="cd00770">
    <property type="entry name" value="SerRS_core"/>
    <property type="match status" value="1"/>
</dbReference>
<comment type="domain">
    <text evidence="12">Consists of two distinct domains, a catalytic core and a N-terminal extension that is involved in tRNA binding.</text>
</comment>
<dbReference type="SUPFAM" id="SSF46589">
    <property type="entry name" value="tRNA-binding arm"/>
    <property type="match status" value="1"/>
</dbReference>
<evidence type="ECO:0000256" key="15">
    <source>
        <dbReference type="SAM" id="MobiDB-lite"/>
    </source>
</evidence>
<comment type="subcellular location">
    <subcellularLocation>
        <location evidence="1 12">Cytoplasm</location>
    </subcellularLocation>
</comment>
<evidence type="ECO:0000256" key="1">
    <source>
        <dbReference type="ARBA" id="ARBA00004496"/>
    </source>
</evidence>
<evidence type="ECO:0000256" key="5">
    <source>
        <dbReference type="ARBA" id="ARBA00022598"/>
    </source>
</evidence>
<evidence type="ECO:0000256" key="10">
    <source>
        <dbReference type="ARBA" id="ARBA00047929"/>
    </source>
</evidence>
<dbReference type="InterPro" id="IPR002317">
    <property type="entry name" value="Ser-tRNA-ligase_type_1"/>
</dbReference>
<dbReference type="GO" id="GO:0005524">
    <property type="term" value="F:ATP binding"/>
    <property type="evidence" value="ECO:0007669"/>
    <property type="project" value="UniProtKB-UniRule"/>
</dbReference>
<organism evidence="17 18">
    <name type="scientific">Lactobacillus amylolyticus DSM 11664</name>
    <dbReference type="NCBI Taxonomy" id="585524"/>
    <lineage>
        <taxon>Bacteria</taxon>
        <taxon>Bacillati</taxon>
        <taxon>Bacillota</taxon>
        <taxon>Bacilli</taxon>
        <taxon>Lactobacillales</taxon>
        <taxon>Lactobacillaceae</taxon>
        <taxon>Lactobacillus</taxon>
    </lineage>
</organism>
<dbReference type="EMBL" id="ADNY01000037">
    <property type="protein sequence ID" value="EFG55358.1"/>
    <property type="molecule type" value="Genomic_DNA"/>
</dbReference>
<comment type="caution">
    <text evidence="17">The sequence shown here is derived from an EMBL/GenBank/DDBJ whole genome shotgun (WGS) entry which is preliminary data.</text>
</comment>
<feature type="binding site" evidence="13">
    <location>
        <position position="264"/>
    </location>
    <ligand>
        <name>L-serine</name>
        <dbReference type="ChEBI" id="CHEBI:33384"/>
    </ligand>
</feature>
<feature type="binding site" evidence="13">
    <location>
        <position position="295"/>
    </location>
    <ligand>
        <name>L-serine</name>
        <dbReference type="ChEBI" id="CHEBI:33384"/>
    </ligand>
</feature>
<dbReference type="Gene3D" id="3.30.930.10">
    <property type="entry name" value="Bira Bifunctional Protein, Domain 2"/>
    <property type="match status" value="1"/>
</dbReference>
<protein>
    <recommendedName>
        <fullName evidence="12">Serine--tRNA ligase</fullName>
        <ecNumber evidence="12">6.1.1.11</ecNumber>
    </recommendedName>
    <alternativeName>
        <fullName evidence="12">Seryl-tRNA synthetase</fullName>
        <shortName evidence="12">SerRS</shortName>
    </alternativeName>
    <alternativeName>
        <fullName evidence="12">Seryl-tRNA(Ser/Sec) synthetase</fullName>
    </alternativeName>
</protein>
<keyword evidence="7 12" id="KW-0067">ATP-binding</keyword>
<dbReference type="PROSITE" id="PS50862">
    <property type="entry name" value="AA_TRNA_LIGASE_II"/>
    <property type="match status" value="1"/>
</dbReference>
<comment type="catalytic activity">
    <reaction evidence="11 12">
        <text>tRNA(Ser) + L-serine + ATP = L-seryl-tRNA(Ser) + AMP + diphosphate + H(+)</text>
        <dbReference type="Rhea" id="RHEA:12292"/>
        <dbReference type="Rhea" id="RHEA-COMP:9669"/>
        <dbReference type="Rhea" id="RHEA-COMP:9703"/>
        <dbReference type="ChEBI" id="CHEBI:15378"/>
        <dbReference type="ChEBI" id="CHEBI:30616"/>
        <dbReference type="ChEBI" id="CHEBI:33019"/>
        <dbReference type="ChEBI" id="CHEBI:33384"/>
        <dbReference type="ChEBI" id="CHEBI:78442"/>
        <dbReference type="ChEBI" id="CHEBI:78533"/>
        <dbReference type="ChEBI" id="CHEBI:456215"/>
        <dbReference type="EC" id="6.1.1.11"/>
    </reaction>
</comment>
<evidence type="ECO:0000256" key="12">
    <source>
        <dbReference type="HAMAP-Rule" id="MF_00176"/>
    </source>
</evidence>
<dbReference type="GO" id="GO:0016260">
    <property type="term" value="P:selenocysteine biosynthetic process"/>
    <property type="evidence" value="ECO:0007669"/>
    <property type="project" value="UniProtKB-UniRule"/>
</dbReference>
<proteinExistence type="inferred from homology"/>
<dbReference type="AlphaFoldDB" id="D4YTZ6"/>
<feature type="binding site" evidence="12">
    <location>
        <position position="417"/>
    </location>
    <ligand>
        <name>L-serine</name>
        <dbReference type="ChEBI" id="CHEBI:33384"/>
    </ligand>
</feature>
<reference evidence="17 18" key="1">
    <citation type="submission" date="2010-04" db="EMBL/GenBank/DDBJ databases">
        <authorList>
            <person name="Muzny D."/>
            <person name="Qin X."/>
            <person name="Deng J."/>
            <person name="Jiang H."/>
            <person name="Liu Y."/>
            <person name="Qu J."/>
            <person name="Song X.-Z."/>
            <person name="Zhang L."/>
            <person name="Thornton R."/>
            <person name="Coyle M."/>
            <person name="Francisco L."/>
            <person name="Jackson L."/>
            <person name="Javaid M."/>
            <person name="Korchina V."/>
            <person name="Kovar C."/>
            <person name="Mata R."/>
            <person name="Mathew T."/>
            <person name="Ngo R."/>
            <person name="Nguyen L."/>
            <person name="Nguyen N."/>
            <person name="Okwuonu G."/>
            <person name="Ongeri F."/>
            <person name="Pham C."/>
            <person name="Simmons D."/>
            <person name="Wilczek-Boney K."/>
            <person name="Hale W."/>
            <person name="Jakkamsetti A."/>
            <person name="Pham P."/>
            <person name="Ruth R."/>
            <person name="San Lucas F."/>
            <person name="Warren J."/>
            <person name="Zhang J."/>
            <person name="Zhao Z."/>
            <person name="Zhou C."/>
            <person name="Zhu D."/>
            <person name="Lee S."/>
            <person name="Bess C."/>
            <person name="Blankenburg K."/>
            <person name="Forbes L."/>
            <person name="Fu Q."/>
            <person name="Gubbala S."/>
            <person name="Hirani K."/>
            <person name="Jayaseelan J.C."/>
            <person name="Lara F."/>
            <person name="Munidasa M."/>
            <person name="Palculict T."/>
            <person name="Patil S."/>
            <person name="Pu L.-L."/>
            <person name="Saada N."/>
            <person name="Tang L."/>
            <person name="Weissenberger G."/>
            <person name="Zhu Y."/>
            <person name="Hemphill L."/>
            <person name="Shang Y."/>
            <person name="Youmans B."/>
            <person name="Ayvaz T."/>
            <person name="Ross M."/>
            <person name="Santibanez J."/>
            <person name="Aqrawi P."/>
            <person name="Gross S."/>
            <person name="Joshi V."/>
            <person name="Fowler G."/>
            <person name="Nazareth L."/>
            <person name="Reid J."/>
            <person name="Worley K."/>
            <person name="Petrosino J."/>
            <person name="Highlander S."/>
            <person name="Gibbs R."/>
        </authorList>
    </citation>
    <scope>NUCLEOTIDE SEQUENCE [LARGE SCALE GENOMIC DNA]</scope>
    <source>
        <strain evidence="17 18">DSM 11664</strain>
    </source>
</reference>
<evidence type="ECO:0000313" key="17">
    <source>
        <dbReference type="EMBL" id="EFG55358.1"/>
    </source>
</evidence>
<dbReference type="InterPro" id="IPR010978">
    <property type="entry name" value="tRNA-bd_arm"/>
</dbReference>
<dbReference type="InterPro" id="IPR045864">
    <property type="entry name" value="aa-tRNA-synth_II/BPL/LPL"/>
</dbReference>
<accession>D4YTZ6</accession>
<dbReference type="STRING" id="83683.B1745_05955"/>
<name>D4YTZ6_9LACO</name>
<dbReference type="GO" id="GO:0016740">
    <property type="term" value="F:transferase activity"/>
    <property type="evidence" value="ECO:0007669"/>
    <property type="project" value="UniProtKB-ARBA"/>
</dbReference>
<feature type="binding site" evidence="12 14">
    <location>
        <begin position="382"/>
        <end position="385"/>
    </location>
    <ligand>
        <name>ATP</name>
        <dbReference type="ChEBI" id="CHEBI:30616"/>
    </ligand>
</feature>
<keyword evidence="4 12" id="KW-0963">Cytoplasm</keyword>
<dbReference type="SUPFAM" id="SSF55681">
    <property type="entry name" value="Class II aaRS and biotin synthetases"/>
    <property type="match status" value="1"/>
</dbReference>
<feature type="domain" description="Aminoacyl-transfer RNA synthetases class-II family profile" evidence="16">
    <location>
        <begin position="200"/>
        <end position="442"/>
    </location>
</feature>
<comment type="pathway">
    <text evidence="2 12">Aminoacyl-tRNA biosynthesis; selenocysteinyl-tRNA(Sec) biosynthesis; L-seryl-tRNA(Sec) from L-serine and tRNA(Sec): step 1/1.</text>
</comment>
<dbReference type="InterPro" id="IPR015866">
    <property type="entry name" value="Ser-tRNA-synth_1_N"/>
</dbReference>
<evidence type="ECO:0000256" key="7">
    <source>
        <dbReference type="ARBA" id="ARBA00022840"/>
    </source>
</evidence>
<comment type="caution">
    <text evidence="12">Lacks conserved residue(s) required for the propagation of feature annotation.</text>
</comment>
<gene>
    <name evidence="12 17" type="primary">serS</name>
    <name evidence="17" type="ORF">HMPREF0493_1007</name>
</gene>
<evidence type="ECO:0000256" key="2">
    <source>
        <dbReference type="ARBA" id="ARBA00005045"/>
    </source>
</evidence>
<feature type="binding site" evidence="12">
    <location>
        <begin position="264"/>
        <end position="266"/>
    </location>
    <ligand>
        <name>L-serine</name>
        <dbReference type="ChEBI" id="CHEBI:33384"/>
    </ligand>
</feature>
<keyword evidence="9 12" id="KW-0030">Aminoacyl-tRNA synthetase</keyword>
<dbReference type="Pfam" id="PF00587">
    <property type="entry name" value="tRNA-synt_2b"/>
    <property type="match status" value="1"/>
</dbReference>
<dbReference type="PIRSF" id="PIRSF001529">
    <property type="entry name" value="Ser-tRNA-synth_IIa"/>
    <property type="match status" value="1"/>
</dbReference>
<dbReference type="PANTHER" id="PTHR43697">
    <property type="entry name" value="SERYL-TRNA SYNTHETASE"/>
    <property type="match status" value="1"/>
</dbReference>
<feature type="binding site" evidence="12 13">
    <location>
        <position position="318"/>
    </location>
    <ligand>
        <name>L-serine</name>
        <dbReference type="ChEBI" id="CHEBI:33384"/>
    </ligand>
</feature>
<evidence type="ECO:0000256" key="9">
    <source>
        <dbReference type="ARBA" id="ARBA00023146"/>
    </source>
</evidence>
<evidence type="ECO:0000256" key="13">
    <source>
        <dbReference type="PIRSR" id="PIRSR001529-1"/>
    </source>
</evidence>
<keyword evidence="18" id="KW-1185">Reference proteome</keyword>
<dbReference type="Gene3D" id="1.10.287.40">
    <property type="entry name" value="Serine-tRNA synthetase, tRNA binding domain"/>
    <property type="match status" value="1"/>
</dbReference>
<feature type="binding site" evidence="12 14">
    <location>
        <begin position="295"/>
        <end position="297"/>
    </location>
    <ligand>
        <name>ATP</name>
        <dbReference type="ChEBI" id="CHEBI:30616"/>
    </ligand>
</feature>
<evidence type="ECO:0000259" key="16">
    <source>
        <dbReference type="PROSITE" id="PS50862"/>
    </source>
</evidence>
<sequence>MGGTAKPCEPIRPSIRDESALFFGGFSMLDIKVIRENLDWAKDKLATRGIKPEELDEVVAIDAKRRDALKQSEQLKAERNEVSKKIGEAKRNKEDASDAIKSMKEVSSKIKDLDNEIRDLSEKQEYILLRLPNFPADSDPIGPDDSYNEEVRKWNEPTKFNFKPKAHWDIGTDLDILDWNRASKVSGARFVFYKGAGALLERAVFNFFLDENTKEGYTEIIPPYLVNDASMQGTGQFPKFHEDVYTIVDNDDPDKPRDLTLIPTAEVPLVNYFRDEIIHGEKLPINVTALSPAFRSEAGSAGRDTRGLIRMHEFRKVEMVKVCKPEDSWDQLEKLTHNAEHLLQKLGLPYHVVALSTGDASFTSAKTYDLEVWMPYQDKYREISSCSNCTDFQARRAHIRYRDENGKLHLVHTLNGSGLAVGRCVAAILENYQNEDGSVTVPDVLVPYMNGMKKITKEDSLI</sequence>
<feature type="binding site" evidence="13">
    <location>
        <position position="415"/>
    </location>
    <ligand>
        <name>L-serine</name>
        <dbReference type="ChEBI" id="CHEBI:33384"/>
    </ligand>
</feature>
<dbReference type="GO" id="GO:0006434">
    <property type="term" value="P:seryl-tRNA aminoacylation"/>
    <property type="evidence" value="ECO:0007669"/>
    <property type="project" value="UniProtKB-UniRule"/>
</dbReference>